<evidence type="ECO:0000313" key="2">
    <source>
        <dbReference type="EMBL" id="GEV94294.1"/>
    </source>
</evidence>
<evidence type="ECO:0000256" key="1">
    <source>
        <dbReference type="SAM" id="MobiDB-lite"/>
    </source>
</evidence>
<feature type="compositionally biased region" description="Basic and acidic residues" evidence="1">
    <location>
        <begin position="104"/>
        <end position="113"/>
    </location>
</feature>
<feature type="region of interest" description="Disordered" evidence="1">
    <location>
        <begin position="145"/>
        <end position="168"/>
    </location>
</feature>
<gene>
    <name evidence="2" type="ORF">Tci_166271</name>
</gene>
<reference evidence="2" key="1">
    <citation type="journal article" date="2019" name="Sci. Rep.">
        <title>Draft genome of Tanacetum cinerariifolium, the natural source of mosquito coil.</title>
        <authorList>
            <person name="Yamashiro T."/>
            <person name="Shiraishi A."/>
            <person name="Satake H."/>
            <person name="Nakayama K."/>
        </authorList>
    </citation>
    <scope>NUCLEOTIDE SEQUENCE</scope>
</reference>
<proteinExistence type="predicted"/>
<feature type="compositionally biased region" description="Basic and acidic residues" evidence="1">
    <location>
        <begin position="145"/>
        <end position="158"/>
    </location>
</feature>
<feature type="compositionally biased region" description="Polar residues" evidence="1">
    <location>
        <begin position="89"/>
        <end position="99"/>
    </location>
</feature>
<feature type="region of interest" description="Disordered" evidence="1">
    <location>
        <begin position="1"/>
        <end position="113"/>
    </location>
</feature>
<sequence length="168" mass="18916">MQITEENVDTSKALDVSLVNIEGSGTKSGKQDTSNGSGNDTHADDADIRPIYNEEPMAEPHRNQSVVRQLTAFKSERPRTSKPRFASQVDMNNDLSKPVTTHYLPKERESDVVKPHHVIASSESKNNSKNMLRFSLNDMVYDHHLDESRKKTQEKGRNLEPSVMPSAR</sequence>
<dbReference type="AlphaFoldDB" id="A0A699GR81"/>
<dbReference type="EMBL" id="BKCJ010039528">
    <property type="protein sequence ID" value="GEV94294.1"/>
    <property type="molecule type" value="Genomic_DNA"/>
</dbReference>
<organism evidence="2">
    <name type="scientific">Tanacetum cinerariifolium</name>
    <name type="common">Dalmatian daisy</name>
    <name type="synonym">Chrysanthemum cinerariifolium</name>
    <dbReference type="NCBI Taxonomy" id="118510"/>
    <lineage>
        <taxon>Eukaryota</taxon>
        <taxon>Viridiplantae</taxon>
        <taxon>Streptophyta</taxon>
        <taxon>Embryophyta</taxon>
        <taxon>Tracheophyta</taxon>
        <taxon>Spermatophyta</taxon>
        <taxon>Magnoliopsida</taxon>
        <taxon>eudicotyledons</taxon>
        <taxon>Gunneridae</taxon>
        <taxon>Pentapetalae</taxon>
        <taxon>asterids</taxon>
        <taxon>campanulids</taxon>
        <taxon>Asterales</taxon>
        <taxon>Asteraceae</taxon>
        <taxon>Asteroideae</taxon>
        <taxon>Anthemideae</taxon>
        <taxon>Anthemidinae</taxon>
        <taxon>Tanacetum</taxon>
    </lineage>
</organism>
<feature type="compositionally biased region" description="Polar residues" evidence="1">
    <location>
        <begin position="23"/>
        <end position="40"/>
    </location>
</feature>
<comment type="caution">
    <text evidence="2">The sequence shown here is derived from an EMBL/GenBank/DDBJ whole genome shotgun (WGS) entry which is preliminary data.</text>
</comment>
<accession>A0A699GR81</accession>
<protein>
    <submittedName>
        <fullName evidence="2">Uncharacterized protein</fullName>
    </submittedName>
</protein>
<name>A0A699GR81_TANCI</name>